<dbReference type="PROSITE" id="PS50949">
    <property type="entry name" value="HTH_GNTR"/>
    <property type="match status" value="1"/>
</dbReference>
<dbReference type="AlphaFoldDB" id="A0AAU8FHK9"/>
<keyword evidence="3" id="KW-0804">Transcription</keyword>
<dbReference type="GO" id="GO:0003700">
    <property type="term" value="F:DNA-binding transcription factor activity"/>
    <property type="evidence" value="ECO:0007669"/>
    <property type="project" value="InterPro"/>
</dbReference>
<dbReference type="Pfam" id="PF07729">
    <property type="entry name" value="FCD"/>
    <property type="match status" value="1"/>
</dbReference>
<evidence type="ECO:0000256" key="3">
    <source>
        <dbReference type="ARBA" id="ARBA00023163"/>
    </source>
</evidence>
<reference evidence="5" key="1">
    <citation type="submission" date="2024-06" db="EMBL/GenBank/DDBJ databases">
        <title>Sequencing and assembly of the genome of Dyadobacter sp. strain 676, a symbiont of Cyamopsis tetragonoloba.</title>
        <authorList>
            <person name="Guro P."/>
            <person name="Sazanova A."/>
            <person name="Kuznetsova I."/>
            <person name="Belimov A."/>
            <person name="Safronova V."/>
        </authorList>
    </citation>
    <scope>NUCLEOTIDE SEQUENCE</scope>
    <source>
        <strain evidence="5">676</strain>
    </source>
</reference>
<evidence type="ECO:0000259" key="4">
    <source>
        <dbReference type="PROSITE" id="PS50949"/>
    </source>
</evidence>
<dbReference type="Gene3D" id="1.20.120.530">
    <property type="entry name" value="GntR ligand-binding domain-like"/>
    <property type="match status" value="1"/>
</dbReference>
<organism evidence="5">
    <name type="scientific">Dyadobacter sp. 676</name>
    <dbReference type="NCBI Taxonomy" id="3088362"/>
    <lineage>
        <taxon>Bacteria</taxon>
        <taxon>Pseudomonadati</taxon>
        <taxon>Bacteroidota</taxon>
        <taxon>Cytophagia</taxon>
        <taxon>Cytophagales</taxon>
        <taxon>Spirosomataceae</taxon>
        <taxon>Dyadobacter</taxon>
    </lineage>
</organism>
<dbReference type="SUPFAM" id="SSF46785">
    <property type="entry name" value="Winged helix' DNA-binding domain"/>
    <property type="match status" value="1"/>
</dbReference>
<dbReference type="Pfam" id="PF00392">
    <property type="entry name" value="GntR"/>
    <property type="match status" value="1"/>
</dbReference>
<dbReference type="GO" id="GO:0003677">
    <property type="term" value="F:DNA binding"/>
    <property type="evidence" value="ECO:0007669"/>
    <property type="project" value="UniProtKB-KW"/>
</dbReference>
<dbReference type="InterPro" id="IPR011711">
    <property type="entry name" value="GntR_C"/>
</dbReference>
<dbReference type="EMBL" id="CP159289">
    <property type="protein sequence ID" value="XCH22971.1"/>
    <property type="molecule type" value="Genomic_DNA"/>
</dbReference>
<dbReference type="SMART" id="SM00345">
    <property type="entry name" value="HTH_GNTR"/>
    <property type="match status" value="1"/>
</dbReference>
<dbReference type="InterPro" id="IPR036390">
    <property type="entry name" value="WH_DNA-bd_sf"/>
</dbReference>
<dbReference type="Gene3D" id="1.10.10.10">
    <property type="entry name" value="Winged helix-like DNA-binding domain superfamily/Winged helix DNA-binding domain"/>
    <property type="match status" value="1"/>
</dbReference>
<name>A0AAU8FHK9_9BACT</name>
<feature type="domain" description="HTH gntR-type" evidence="4">
    <location>
        <begin position="12"/>
        <end position="80"/>
    </location>
</feature>
<sequence>MKTSALGPMESLSMTDRVENILREYLMDNGFKPGDSLPNETEIAQKLNVSRNVVREALSRLRMLGLIESRTRRGMIMAQPDLFAGIEKVMSPSILSHDNQKDIFELRLILEMGIAEFLFARKTDKDLEELEAIVNKQKGLKSLSREDEIEFHGKLYEMTGNDTFRRFQTLLFPVFDHVFREYLDKGIHADLPNPVSHADLFDVLKNGTAAQFRNAMYVHLTPYFITTLKNGAHTPS</sequence>
<dbReference type="InterPro" id="IPR036388">
    <property type="entry name" value="WH-like_DNA-bd_sf"/>
</dbReference>
<dbReference type="PRINTS" id="PR00035">
    <property type="entry name" value="HTHGNTR"/>
</dbReference>
<accession>A0AAU8FHK9</accession>
<keyword evidence="2" id="KW-0238">DNA-binding</keyword>
<protein>
    <submittedName>
        <fullName evidence="5">FadR/GntR family transcriptional regulator</fullName>
    </submittedName>
</protein>
<dbReference type="InterPro" id="IPR000524">
    <property type="entry name" value="Tscrpt_reg_HTH_GntR"/>
</dbReference>
<evidence type="ECO:0000256" key="1">
    <source>
        <dbReference type="ARBA" id="ARBA00023015"/>
    </source>
</evidence>
<dbReference type="CDD" id="cd07377">
    <property type="entry name" value="WHTH_GntR"/>
    <property type="match status" value="1"/>
</dbReference>
<dbReference type="InterPro" id="IPR008920">
    <property type="entry name" value="TF_FadR/GntR_C"/>
</dbReference>
<dbReference type="RefSeq" id="WP_353718297.1">
    <property type="nucleotide sequence ID" value="NZ_CP159289.1"/>
</dbReference>
<dbReference type="PANTHER" id="PTHR43537">
    <property type="entry name" value="TRANSCRIPTIONAL REGULATOR, GNTR FAMILY"/>
    <property type="match status" value="1"/>
</dbReference>
<dbReference type="SMART" id="SM00895">
    <property type="entry name" value="FCD"/>
    <property type="match status" value="1"/>
</dbReference>
<evidence type="ECO:0000313" key="5">
    <source>
        <dbReference type="EMBL" id="XCH22971.1"/>
    </source>
</evidence>
<proteinExistence type="predicted"/>
<evidence type="ECO:0000256" key="2">
    <source>
        <dbReference type="ARBA" id="ARBA00023125"/>
    </source>
</evidence>
<gene>
    <name evidence="5" type="ORF">ABV298_21930</name>
</gene>
<keyword evidence="1" id="KW-0805">Transcription regulation</keyword>
<dbReference type="SUPFAM" id="SSF48008">
    <property type="entry name" value="GntR ligand-binding domain-like"/>
    <property type="match status" value="1"/>
</dbReference>
<dbReference type="PANTHER" id="PTHR43537:SF24">
    <property type="entry name" value="GLUCONATE OPERON TRANSCRIPTIONAL REPRESSOR"/>
    <property type="match status" value="1"/>
</dbReference>